<dbReference type="AlphaFoldDB" id="A0A368V765"/>
<accession>A0A368V765</accession>
<proteinExistence type="predicted"/>
<evidence type="ECO:0000313" key="3">
    <source>
        <dbReference type="Proteomes" id="UP000252795"/>
    </source>
</evidence>
<dbReference type="Proteomes" id="UP000252795">
    <property type="component" value="Unassembled WGS sequence"/>
</dbReference>
<dbReference type="EMBL" id="QPJB01000005">
    <property type="protein sequence ID" value="RCW34861.1"/>
    <property type="molecule type" value="Genomic_DNA"/>
</dbReference>
<sequence>MSYISIGALTVPLDSVLTFSQSYQAIERSTVHRLGVTGTGVKQTLYGGKLRTTISATGWTAPGLSALDRSAQHQLKCAATLSNSGGVSDIKIGDSSRRRTDAGFEPVAYAIFPGHHVKTPVSVDAAGNCVVTPVAGAGHYKVDWYPVLTVLIIDFTEDTQADTATFVWELVAEEV</sequence>
<evidence type="ECO:0000313" key="1">
    <source>
        <dbReference type="EMBL" id="RBP74112.1"/>
    </source>
</evidence>
<dbReference type="RefSeq" id="WP_113879727.1">
    <property type="nucleotide sequence ID" value="NZ_QNSA01000005.1"/>
</dbReference>
<name>A0A368V765_MARNT</name>
<evidence type="ECO:0000313" key="4">
    <source>
        <dbReference type="Proteomes" id="UP000253065"/>
    </source>
</evidence>
<protein>
    <submittedName>
        <fullName evidence="2">Uncharacterized protein</fullName>
    </submittedName>
</protein>
<dbReference type="EMBL" id="QNSA01000005">
    <property type="protein sequence ID" value="RBP74112.1"/>
    <property type="molecule type" value="Genomic_DNA"/>
</dbReference>
<comment type="caution">
    <text evidence="2">The sequence shown here is derived from an EMBL/GenBank/DDBJ whole genome shotgun (WGS) entry which is preliminary data.</text>
</comment>
<organism evidence="2 3">
    <name type="scientific">Marinobacter nauticus</name>
    <name type="common">Marinobacter hydrocarbonoclasticus</name>
    <name type="synonym">Marinobacter aquaeolei</name>
    <dbReference type="NCBI Taxonomy" id="2743"/>
    <lineage>
        <taxon>Bacteria</taxon>
        <taxon>Pseudomonadati</taxon>
        <taxon>Pseudomonadota</taxon>
        <taxon>Gammaproteobacteria</taxon>
        <taxon>Pseudomonadales</taxon>
        <taxon>Marinobacteraceae</taxon>
        <taxon>Marinobacter</taxon>
    </lineage>
</organism>
<reference evidence="2 3" key="1">
    <citation type="submission" date="2018-07" db="EMBL/GenBank/DDBJ databases">
        <title>Freshwater and sediment microbial communities from various areas in North America, analyzing microbe dynamics in response to fracking.</title>
        <authorList>
            <person name="Lamendella R."/>
        </authorList>
    </citation>
    <scope>NUCLEOTIDE SEQUENCE [LARGE SCALE GENOMIC DNA]</scope>
    <source>
        <strain evidence="2 3">114E</strain>
        <strain evidence="1 4">114E_o</strain>
    </source>
</reference>
<dbReference type="Proteomes" id="UP000253065">
    <property type="component" value="Unassembled WGS sequence"/>
</dbReference>
<keyword evidence="4" id="KW-1185">Reference proteome</keyword>
<evidence type="ECO:0000313" key="2">
    <source>
        <dbReference type="EMBL" id="RCW34861.1"/>
    </source>
</evidence>
<gene>
    <name evidence="2" type="ORF">DET51_105237</name>
    <name evidence="1" type="ORF">DET64_105238</name>
</gene>